<evidence type="ECO:0000256" key="1">
    <source>
        <dbReference type="SAM" id="MobiDB-lite"/>
    </source>
</evidence>
<reference evidence="2" key="1">
    <citation type="submission" date="2020-11" db="EMBL/GenBank/DDBJ databases">
        <authorList>
            <person name="Tran Van P."/>
        </authorList>
    </citation>
    <scope>NUCLEOTIDE SEQUENCE</scope>
</reference>
<proteinExistence type="predicted"/>
<gene>
    <name evidence="2" type="ORF">NMOB1V02_LOCUS615</name>
</gene>
<dbReference type="Proteomes" id="UP000678499">
    <property type="component" value="Unassembled WGS sequence"/>
</dbReference>
<dbReference type="EMBL" id="OA882090">
    <property type="protein sequence ID" value="CAD7272693.1"/>
    <property type="molecule type" value="Genomic_DNA"/>
</dbReference>
<feature type="region of interest" description="Disordered" evidence="1">
    <location>
        <begin position="131"/>
        <end position="180"/>
    </location>
</feature>
<evidence type="ECO:0000313" key="3">
    <source>
        <dbReference type="Proteomes" id="UP000678499"/>
    </source>
</evidence>
<feature type="compositionally biased region" description="Polar residues" evidence="1">
    <location>
        <begin position="156"/>
        <end position="166"/>
    </location>
</feature>
<protein>
    <submittedName>
        <fullName evidence="2">Uncharacterized protein</fullName>
    </submittedName>
</protein>
<sequence length="180" mass="20577">MLPDVPNGQLESWNELEVSFYLPPSLSLLFKKMDQYVMVADDDTDTYCIEPASSGLPPFEASLDAFRKDEGSNTIRSTTVKRPAAEAIATFPRQQKSQRRVTFGPREEISIPVPSSRILHSRLLANHEIKEDEIESDRRKETSEPFRRSVQVKMLKSSTTQHGQHPTNRRLKKLRRGEVP</sequence>
<name>A0A7R9G965_9CRUS</name>
<evidence type="ECO:0000313" key="2">
    <source>
        <dbReference type="EMBL" id="CAD7272693.1"/>
    </source>
</evidence>
<dbReference type="EMBL" id="CAJPEX010000053">
    <property type="protein sequence ID" value="CAG0912845.1"/>
    <property type="molecule type" value="Genomic_DNA"/>
</dbReference>
<keyword evidence="3" id="KW-1185">Reference proteome</keyword>
<feature type="compositionally biased region" description="Basic residues" evidence="1">
    <location>
        <begin position="167"/>
        <end position="180"/>
    </location>
</feature>
<accession>A0A7R9G965</accession>
<feature type="compositionally biased region" description="Basic and acidic residues" evidence="1">
    <location>
        <begin position="131"/>
        <end position="147"/>
    </location>
</feature>
<organism evidence="2">
    <name type="scientific">Notodromas monacha</name>
    <dbReference type="NCBI Taxonomy" id="399045"/>
    <lineage>
        <taxon>Eukaryota</taxon>
        <taxon>Metazoa</taxon>
        <taxon>Ecdysozoa</taxon>
        <taxon>Arthropoda</taxon>
        <taxon>Crustacea</taxon>
        <taxon>Oligostraca</taxon>
        <taxon>Ostracoda</taxon>
        <taxon>Podocopa</taxon>
        <taxon>Podocopida</taxon>
        <taxon>Cypridocopina</taxon>
        <taxon>Cypridoidea</taxon>
        <taxon>Cyprididae</taxon>
        <taxon>Notodromas</taxon>
    </lineage>
</organism>
<dbReference type="AlphaFoldDB" id="A0A7R9G965"/>